<accession>A0A314YSR5</accession>
<protein>
    <submittedName>
        <fullName evidence="2">Uncharacterized protein</fullName>
    </submittedName>
</protein>
<dbReference type="Proteomes" id="UP000250321">
    <property type="component" value="Unassembled WGS sequence"/>
</dbReference>
<feature type="compositionally biased region" description="Basic and acidic residues" evidence="1">
    <location>
        <begin position="24"/>
        <end position="35"/>
    </location>
</feature>
<feature type="region of interest" description="Disordered" evidence="1">
    <location>
        <begin position="76"/>
        <end position="105"/>
    </location>
</feature>
<keyword evidence="3" id="KW-1185">Reference proteome</keyword>
<evidence type="ECO:0000313" key="3">
    <source>
        <dbReference type="Proteomes" id="UP000250321"/>
    </source>
</evidence>
<sequence length="105" mass="11910">MELLKAQITKGASFITDWTRPSPSHREDRIDDGPFGRELQLEPVFSNPFGPRLKQNTPILVGQRLAFSNLLIRRQNVPSMKKAQGRQKEGQLSPMEKQSVGEVRP</sequence>
<name>A0A314YSR5_PRUYE</name>
<comment type="caution">
    <text evidence="2">The sequence shown here is derived from an EMBL/GenBank/DDBJ whole genome shotgun (WGS) entry which is preliminary data.</text>
</comment>
<dbReference type="AlphaFoldDB" id="A0A314YSR5"/>
<organism evidence="2 3">
    <name type="scientific">Prunus yedoensis var. nudiflora</name>
    <dbReference type="NCBI Taxonomy" id="2094558"/>
    <lineage>
        <taxon>Eukaryota</taxon>
        <taxon>Viridiplantae</taxon>
        <taxon>Streptophyta</taxon>
        <taxon>Embryophyta</taxon>
        <taxon>Tracheophyta</taxon>
        <taxon>Spermatophyta</taxon>
        <taxon>Magnoliopsida</taxon>
        <taxon>eudicotyledons</taxon>
        <taxon>Gunneridae</taxon>
        <taxon>Pentapetalae</taxon>
        <taxon>rosids</taxon>
        <taxon>fabids</taxon>
        <taxon>Rosales</taxon>
        <taxon>Rosaceae</taxon>
        <taxon>Amygdaloideae</taxon>
        <taxon>Amygdaleae</taxon>
        <taxon>Prunus</taxon>
    </lineage>
</organism>
<evidence type="ECO:0000256" key="1">
    <source>
        <dbReference type="SAM" id="MobiDB-lite"/>
    </source>
</evidence>
<reference evidence="2 3" key="1">
    <citation type="submission" date="2018-02" db="EMBL/GenBank/DDBJ databases">
        <title>Draft genome of wild Prunus yedoensis var. nudiflora.</title>
        <authorList>
            <person name="Baek S."/>
            <person name="Kim J.-H."/>
            <person name="Choi K."/>
            <person name="Kim G.-B."/>
            <person name="Cho A."/>
            <person name="Jang H."/>
            <person name="Shin C.-H."/>
            <person name="Yu H.-J."/>
            <person name="Mun J.-H."/>
        </authorList>
    </citation>
    <scope>NUCLEOTIDE SEQUENCE [LARGE SCALE GENOMIC DNA]</scope>
    <source>
        <strain evidence="3">cv. Jeju island</strain>
        <tissue evidence="2">Leaf</tissue>
    </source>
</reference>
<proteinExistence type="predicted"/>
<gene>
    <name evidence="2" type="ORF">Pyn_06259</name>
</gene>
<feature type="region of interest" description="Disordered" evidence="1">
    <location>
        <begin position="16"/>
        <end position="35"/>
    </location>
</feature>
<evidence type="ECO:0000313" key="2">
    <source>
        <dbReference type="EMBL" id="PQQ09773.1"/>
    </source>
</evidence>
<dbReference type="EMBL" id="PJQY01000577">
    <property type="protein sequence ID" value="PQQ09773.1"/>
    <property type="molecule type" value="Genomic_DNA"/>
</dbReference>